<keyword evidence="4" id="KW-1185">Reference proteome</keyword>
<evidence type="ECO:0000256" key="1">
    <source>
        <dbReference type="SAM" id="MobiDB-lite"/>
    </source>
</evidence>
<keyword evidence="2" id="KW-0472">Membrane</keyword>
<keyword evidence="2" id="KW-0812">Transmembrane</keyword>
<dbReference type="AlphaFoldDB" id="A0A1G4IC02"/>
<feature type="transmembrane region" description="Helical" evidence="2">
    <location>
        <begin position="24"/>
        <end position="44"/>
    </location>
</feature>
<accession>A0A1G4IC02</accession>
<proteinExistence type="predicted"/>
<evidence type="ECO:0000256" key="2">
    <source>
        <dbReference type="SAM" id="Phobius"/>
    </source>
</evidence>
<organism evidence="3 4">
    <name type="scientific">Trypanosoma equiperdum</name>
    <dbReference type="NCBI Taxonomy" id="5694"/>
    <lineage>
        <taxon>Eukaryota</taxon>
        <taxon>Discoba</taxon>
        <taxon>Euglenozoa</taxon>
        <taxon>Kinetoplastea</taxon>
        <taxon>Metakinetoplastina</taxon>
        <taxon>Trypanosomatida</taxon>
        <taxon>Trypanosomatidae</taxon>
        <taxon>Trypanosoma</taxon>
    </lineage>
</organism>
<feature type="region of interest" description="Disordered" evidence="1">
    <location>
        <begin position="1"/>
        <end position="20"/>
    </location>
</feature>
<evidence type="ECO:0000313" key="3">
    <source>
        <dbReference type="EMBL" id="SCU69607.1"/>
    </source>
</evidence>
<dbReference type="RefSeq" id="XP_067080554.1">
    <property type="nucleotide sequence ID" value="XM_067224453.1"/>
</dbReference>
<sequence>MQHDNVGDRESKRTSELDDKRRSAYRWSLAILGLATVVTFAFAWRKLYRFNQRELVLQRKLQMDRSLAAALAEVPGRRFTVMDVNPEALRKSALIT</sequence>
<comment type="caution">
    <text evidence="3">The sequence shown here is derived from an EMBL/GenBank/DDBJ whole genome shotgun (WGS) entry which is preliminary data.</text>
</comment>
<gene>
    <name evidence="3" type="ORF">TEOVI_000117300</name>
</gene>
<dbReference type="GeneID" id="92375113"/>
<reference evidence="3" key="1">
    <citation type="submission" date="2016-09" db="EMBL/GenBank/DDBJ databases">
        <authorList>
            <person name="Hebert L."/>
            <person name="Moumen B."/>
        </authorList>
    </citation>
    <scope>NUCLEOTIDE SEQUENCE [LARGE SCALE GENOMIC DNA]</scope>
    <source>
        <strain evidence="3">OVI</strain>
    </source>
</reference>
<dbReference type="EMBL" id="CZPT02001255">
    <property type="protein sequence ID" value="SCU69607.1"/>
    <property type="molecule type" value="Genomic_DNA"/>
</dbReference>
<evidence type="ECO:0000313" key="4">
    <source>
        <dbReference type="Proteomes" id="UP000195570"/>
    </source>
</evidence>
<keyword evidence="2" id="KW-1133">Transmembrane helix</keyword>
<protein>
    <submittedName>
        <fullName evidence="3">Uncharacterized protein</fullName>
    </submittedName>
</protein>
<name>A0A1G4IC02_TRYEQ</name>
<dbReference type="VEuPathDB" id="TriTrypDB:TEOVI_000117300"/>
<dbReference type="Proteomes" id="UP000195570">
    <property type="component" value="Unassembled WGS sequence"/>
</dbReference>